<dbReference type="Gene3D" id="3.30.930.10">
    <property type="entry name" value="Bira Bifunctional Protein, Domain 2"/>
    <property type="match status" value="1"/>
</dbReference>
<dbReference type="PROSITE" id="PS51733">
    <property type="entry name" value="BPL_LPL_CATALYTIC"/>
    <property type="match status" value="1"/>
</dbReference>
<evidence type="ECO:0000256" key="3">
    <source>
        <dbReference type="ARBA" id="ARBA00012367"/>
    </source>
</evidence>
<evidence type="ECO:0000256" key="6">
    <source>
        <dbReference type="ARBA" id="ARBA00022840"/>
    </source>
</evidence>
<dbReference type="Gene3D" id="3.30.390.50">
    <property type="entry name" value="CO dehydrogenase flavoprotein, C-terminal domain"/>
    <property type="match status" value="1"/>
</dbReference>
<dbReference type="PANTHER" id="PTHR12561">
    <property type="entry name" value="LIPOATE-PROTEIN LIGASE"/>
    <property type="match status" value="1"/>
</dbReference>
<dbReference type="FunFam" id="3.30.930.10:FF:000072">
    <property type="entry name" value="Lipoate--protein ligase"/>
    <property type="match status" value="1"/>
</dbReference>
<comment type="catalytic activity">
    <reaction evidence="7">
        <text>L-lysyl-[lipoyl-carrier protein] + (R)-lipoate + ATP = N(6)-[(R)-lipoyl]-L-lysyl-[lipoyl-carrier protein] + AMP + diphosphate + H(+)</text>
        <dbReference type="Rhea" id="RHEA:49288"/>
        <dbReference type="Rhea" id="RHEA-COMP:10500"/>
        <dbReference type="Rhea" id="RHEA-COMP:10502"/>
        <dbReference type="ChEBI" id="CHEBI:15378"/>
        <dbReference type="ChEBI" id="CHEBI:29969"/>
        <dbReference type="ChEBI" id="CHEBI:30616"/>
        <dbReference type="ChEBI" id="CHEBI:33019"/>
        <dbReference type="ChEBI" id="CHEBI:83088"/>
        <dbReference type="ChEBI" id="CHEBI:83099"/>
        <dbReference type="ChEBI" id="CHEBI:456215"/>
        <dbReference type="EC" id="6.3.1.20"/>
    </reaction>
</comment>
<proteinExistence type="predicted"/>
<dbReference type="SUPFAM" id="SSF55681">
    <property type="entry name" value="Class II aaRS and biotin synthetases"/>
    <property type="match status" value="1"/>
</dbReference>
<keyword evidence="6" id="KW-0067">ATP-binding</keyword>
<evidence type="ECO:0000256" key="1">
    <source>
        <dbReference type="ARBA" id="ARBA00005085"/>
    </source>
</evidence>
<evidence type="ECO:0000259" key="8">
    <source>
        <dbReference type="PROSITE" id="PS51733"/>
    </source>
</evidence>
<dbReference type="InterPro" id="IPR019491">
    <property type="entry name" value="Lipoate_protein_ligase_C"/>
</dbReference>
<dbReference type="SUPFAM" id="SSF82649">
    <property type="entry name" value="SufE/NifU"/>
    <property type="match status" value="1"/>
</dbReference>
<dbReference type="GO" id="GO:0009249">
    <property type="term" value="P:protein lipoylation"/>
    <property type="evidence" value="ECO:0007669"/>
    <property type="project" value="InterPro"/>
</dbReference>
<dbReference type="InterPro" id="IPR004143">
    <property type="entry name" value="BPL_LPL_catalytic"/>
</dbReference>
<dbReference type="GO" id="GO:0005524">
    <property type="term" value="F:ATP binding"/>
    <property type="evidence" value="ECO:0007669"/>
    <property type="project" value="UniProtKB-KW"/>
</dbReference>
<dbReference type="GO" id="GO:0016979">
    <property type="term" value="F:lipoate-protein ligase activity"/>
    <property type="evidence" value="ECO:0007669"/>
    <property type="project" value="UniProtKB-EC"/>
</dbReference>
<accession>A0AA37QAR9</accession>
<keyword evidence="5" id="KW-0547">Nucleotide-binding</keyword>
<dbReference type="Proteomes" id="UP001161325">
    <property type="component" value="Unassembled WGS sequence"/>
</dbReference>
<comment type="pathway">
    <text evidence="2">Protein modification; protein lipoylation via exogenous pathway; protein N(6)-(lipoyl)lysine from lipoate: step 1/2.</text>
</comment>
<gene>
    <name evidence="9" type="ORF">rosag_33800</name>
</gene>
<comment type="caution">
    <text evidence="9">The sequence shown here is derived from an EMBL/GenBank/DDBJ whole genome shotgun (WGS) entry which is preliminary data.</text>
</comment>
<dbReference type="GO" id="GO:0017118">
    <property type="term" value="F:lipoyltransferase activity"/>
    <property type="evidence" value="ECO:0007669"/>
    <property type="project" value="TreeGrafter"/>
</dbReference>
<feature type="domain" description="BPL/LPL catalytic" evidence="8">
    <location>
        <begin position="27"/>
        <end position="214"/>
    </location>
</feature>
<evidence type="ECO:0000256" key="7">
    <source>
        <dbReference type="ARBA" id="ARBA00048037"/>
    </source>
</evidence>
<name>A0AA37QAR9_9BACT</name>
<dbReference type="Pfam" id="PF10437">
    <property type="entry name" value="Lip_prot_lig_C"/>
    <property type="match status" value="1"/>
</dbReference>
<keyword evidence="4 9" id="KW-0436">Ligase</keyword>
<protein>
    <recommendedName>
        <fullName evidence="3">lipoate--protein ligase</fullName>
        <ecNumber evidence="3">6.3.1.20</ecNumber>
    </recommendedName>
</protein>
<dbReference type="PANTHER" id="PTHR12561:SF3">
    <property type="entry name" value="LIPOYLTRANSFERASE 1, MITOCHONDRIAL"/>
    <property type="match status" value="1"/>
</dbReference>
<evidence type="ECO:0000256" key="4">
    <source>
        <dbReference type="ARBA" id="ARBA00022598"/>
    </source>
</evidence>
<dbReference type="InterPro" id="IPR004562">
    <property type="entry name" value="LipoylTrfase_LipoateP_Ligase"/>
</dbReference>
<evidence type="ECO:0000313" key="9">
    <source>
        <dbReference type="EMBL" id="GLC26867.1"/>
    </source>
</evidence>
<comment type="pathway">
    <text evidence="1">Protein modification; protein lipoylation via exogenous pathway; protein N(6)-(lipoyl)lysine from lipoate: step 2/2.</text>
</comment>
<dbReference type="Pfam" id="PF21948">
    <property type="entry name" value="LplA-B_cat"/>
    <property type="match status" value="1"/>
</dbReference>
<sequence length="332" mass="36565">MLFVDNRGITDAQVNLALEEHVFRNRPADEDVLLFYVNARAIIIGRNQNTIEEIDADVVAAREVQVVRRVSGGGAVYHDLGNLNFSFMTPEVHGRFSRYDHFTRPVIAALQKIGVPAELGGRNDILAGGRKISGNAQFATPTRMFSHGTLLLDSDLDAVTAALRPKPGKVESKGVKSIRSRVANISEFLAAPLDVGALQDLILDEIFGTHDRARIPTLALTDDDWAAVHALVESKYGAWTWNYGENPPSNVQRARRFPVGEIDVRLDVRDNRIESARIFGDFMGRLDVADLEALLRGVRYERDAIARALEGVAVADYVGEVAQEDVLDLLAP</sequence>
<keyword evidence="10" id="KW-1185">Reference proteome</keyword>
<dbReference type="InterPro" id="IPR045864">
    <property type="entry name" value="aa-tRNA-synth_II/BPL/LPL"/>
</dbReference>
<dbReference type="RefSeq" id="WP_284351318.1">
    <property type="nucleotide sequence ID" value="NZ_BRXS01000005.1"/>
</dbReference>
<dbReference type="GO" id="GO:0005737">
    <property type="term" value="C:cytoplasm"/>
    <property type="evidence" value="ECO:0007669"/>
    <property type="project" value="TreeGrafter"/>
</dbReference>
<evidence type="ECO:0000313" key="10">
    <source>
        <dbReference type="Proteomes" id="UP001161325"/>
    </source>
</evidence>
<organism evidence="9 10">
    <name type="scientific">Roseisolibacter agri</name>
    <dbReference type="NCBI Taxonomy" id="2014610"/>
    <lineage>
        <taxon>Bacteria</taxon>
        <taxon>Pseudomonadati</taxon>
        <taxon>Gemmatimonadota</taxon>
        <taxon>Gemmatimonadia</taxon>
        <taxon>Gemmatimonadales</taxon>
        <taxon>Gemmatimonadaceae</taxon>
        <taxon>Roseisolibacter</taxon>
    </lineage>
</organism>
<evidence type="ECO:0000256" key="5">
    <source>
        <dbReference type="ARBA" id="ARBA00022741"/>
    </source>
</evidence>
<dbReference type="EC" id="6.3.1.20" evidence="3"/>
<dbReference type="EMBL" id="BRXS01000005">
    <property type="protein sequence ID" value="GLC26867.1"/>
    <property type="molecule type" value="Genomic_DNA"/>
</dbReference>
<reference evidence="9" key="1">
    <citation type="submission" date="2022-08" db="EMBL/GenBank/DDBJ databases">
        <title>Draft genome sequencing of Roseisolibacter agri AW1220.</title>
        <authorList>
            <person name="Tobiishi Y."/>
            <person name="Tonouchi A."/>
        </authorList>
    </citation>
    <scope>NUCLEOTIDE SEQUENCE</scope>
    <source>
        <strain evidence="9">AW1220</strain>
    </source>
</reference>
<dbReference type="AlphaFoldDB" id="A0AA37QAR9"/>
<dbReference type="CDD" id="cd16443">
    <property type="entry name" value="LplA"/>
    <property type="match status" value="1"/>
</dbReference>
<evidence type="ECO:0000256" key="2">
    <source>
        <dbReference type="ARBA" id="ARBA00005124"/>
    </source>
</evidence>
<dbReference type="NCBIfam" id="TIGR00545">
    <property type="entry name" value="lipoyltrans"/>
    <property type="match status" value="1"/>
</dbReference>